<comment type="similarity">
    <text evidence="1">Belongs to the FAH family.</text>
</comment>
<dbReference type="AlphaFoldDB" id="A0A9W9E4Z8"/>
<name>A0A9W9E4Z8_9HYPO</name>
<keyword evidence="2" id="KW-0479">Metal-binding</keyword>
<dbReference type="Pfam" id="PF01557">
    <property type="entry name" value="FAA_hydrolase"/>
    <property type="match status" value="1"/>
</dbReference>
<dbReference type="GeneID" id="80869413"/>
<dbReference type="EMBL" id="JAOPEN010000004">
    <property type="protein sequence ID" value="KAJ4859248.1"/>
    <property type="molecule type" value="Genomic_DNA"/>
</dbReference>
<dbReference type="Proteomes" id="UP001140511">
    <property type="component" value="Unassembled WGS sequence"/>
</dbReference>
<dbReference type="PANTHER" id="PTHR42796">
    <property type="entry name" value="FUMARYLACETOACETATE HYDROLASE DOMAIN-CONTAINING PROTEIN 2A-RELATED"/>
    <property type="match status" value="1"/>
</dbReference>
<gene>
    <name evidence="4" type="ORF">T069G_07515</name>
</gene>
<evidence type="ECO:0000259" key="3">
    <source>
        <dbReference type="Pfam" id="PF01557"/>
    </source>
</evidence>
<dbReference type="PANTHER" id="PTHR42796:SF4">
    <property type="entry name" value="FUMARYLACETOACETATE HYDROLASE DOMAIN-CONTAINING PROTEIN 2A"/>
    <property type="match status" value="1"/>
</dbReference>
<evidence type="ECO:0000313" key="5">
    <source>
        <dbReference type="Proteomes" id="UP001140511"/>
    </source>
</evidence>
<proteinExistence type="inferred from homology"/>
<keyword evidence="4" id="KW-0378">Hydrolase</keyword>
<dbReference type="SUPFAM" id="SSF56529">
    <property type="entry name" value="FAH"/>
    <property type="match status" value="1"/>
</dbReference>
<dbReference type="GO" id="GO:0046872">
    <property type="term" value="F:metal ion binding"/>
    <property type="evidence" value="ECO:0007669"/>
    <property type="project" value="UniProtKB-KW"/>
</dbReference>
<organism evidence="4 5">
    <name type="scientific">Trichoderma breve</name>
    <dbReference type="NCBI Taxonomy" id="2034170"/>
    <lineage>
        <taxon>Eukaryota</taxon>
        <taxon>Fungi</taxon>
        <taxon>Dikarya</taxon>
        <taxon>Ascomycota</taxon>
        <taxon>Pezizomycotina</taxon>
        <taxon>Sordariomycetes</taxon>
        <taxon>Hypocreomycetidae</taxon>
        <taxon>Hypocreales</taxon>
        <taxon>Hypocreaceae</taxon>
        <taxon>Trichoderma</taxon>
    </lineage>
</organism>
<dbReference type="InterPro" id="IPR036663">
    <property type="entry name" value="Fumarylacetoacetase_C_sf"/>
</dbReference>
<dbReference type="InterPro" id="IPR051121">
    <property type="entry name" value="FAH"/>
</dbReference>
<dbReference type="RefSeq" id="XP_056028304.1">
    <property type="nucleotide sequence ID" value="XM_056174725.1"/>
</dbReference>
<protein>
    <submittedName>
        <fullName evidence="4">Fumarylacetoacetate (FAA) hydrolase family domain-containing protein</fullName>
    </submittedName>
</protein>
<keyword evidence="5" id="KW-1185">Reference proteome</keyword>
<comment type="caution">
    <text evidence="4">The sequence shown here is derived from an EMBL/GenBank/DDBJ whole genome shotgun (WGS) entry which is preliminary data.</text>
</comment>
<accession>A0A9W9E4Z8</accession>
<evidence type="ECO:0000256" key="2">
    <source>
        <dbReference type="ARBA" id="ARBA00022723"/>
    </source>
</evidence>
<dbReference type="Gene3D" id="3.90.850.10">
    <property type="entry name" value="Fumarylacetoacetase-like, C-terminal domain"/>
    <property type="match status" value="1"/>
</dbReference>
<dbReference type="GO" id="GO:0044281">
    <property type="term" value="P:small molecule metabolic process"/>
    <property type="evidence" value="ECO:0007669"/>
    <property type="project" value="UniProtKB-ARBA"/>
</dbReference>
<sequence length="312" mass="34098">MASNPLNMSRFTLATLCIEDKPVAAIGVDDNFYLLSDSLPSFKYTTVKDILGSWPDTLPILEEFAQNIRTDQNVSCGSLINLDNAQLLTPIMYPNKLVAVGANYTGHLKEMGLTAEKWASMPFFIRPPTTSLVGPGKTVRIPRSTKQFDWECELAVVVGKKLRHASREEAAEGIAGYSIGLDLSCRDLIPAGNELQVDLMRGKAQDTMAPCGPFIVPAKFLPDTADLRIRLSVNDKPMMDASTSEMLYKCDEQLSIISSYMTLEPGDIVFTGSPSGSAHVHGDCWLKPGDHILAEIEGIGRLDVTMIPDDES</sequence>
<reference evidence="4" key="1">
    <citation type="submission" date="2022-09" db="EMBL/GenBank/DDBJ databases">
        <title>Chromosome-level assembly of Trichoderma breve T069, a fungus used in development of biopesticide product.</title>
        <authorList>
            <person name="Lin R."/>
            <person name="Liu T."/>
        </authorList>
    </citation>
    <scope>NUCLEOTIDE SEQUENCE</scope>
    <source>
        <strain evidence="4">T069</strain>
    </source>
</reference>
<dbReference type="InterPro" id="IPR011234">
    <property type="entry name" value="Fumarylacetoacetase-like_C"/>
</dbReference>
<feature type="domain" description="Fumarylacetoacetase-like C-terminal" evidence="3">
    <location>
        <begin position="96"/>
        <end position="305"/>
    </location>
</feature>
<evidence type="ECO:0000256" key="1">
    <source>
        <dbReference type="ARBA" id="ARBA00010211"/>
    </source>
</evidence>
<dbReference type="GO" id="GO:0016787">
    <property type="term" value="F:hydrolase activity"/>
    <property type="evidence" value="ECO:0007669"/>
    <property type="project" value="UniProtKB-KW"/>
</dbReference>
<evidence type="ECO:0000313" key="4">
    <source>
        <dbReference type="EMBL" id="KAJ4859248.1"/>
    </source>
</evidence>